<comment type="subcellular location">
    <subcellularLocation>
        <location evidence="8">Endoplasmic reticulum membrane</location>
        <topology evidence="8">Multi-pass membrane protein</topology>
    </subcellularLocation>
    <text evidence="8">Enriched in the cortical ER. Concentrated in punctae along the ER tubules.</text>
</comment>
<dbReference type="PANTHER" id="PTHR45923">
    <property type="entry name" value="PROTEIN SEY1"/>
    <property type="match status" value="1"/>
</dbReference>
<dbReference type="Pfam" id="PF05879">
    <property type="entry name" value="RHD3_GTPase"/>
    <property type="match status" value="1"/>
</dbReference>
<feature type="compositionally biased region" description="Polar residues" evidence="9">
    <location>
        <begin position="833"/>
        <end position="846"/>
    </location>
</feature>
<feature type="region of interest" description="Disordered" evidence="9">
    <location>
        <begin position="1"/>
        <end position="34"/>
    </location>
</feature>
<feature type="topological domain" description="Cytoplasmic" evidence="8">
    <location>
        <begin position="1"/>
        <end position="755"/>
    </location>
</feature>
<feature type="transmembrane region" description="Helical" evidence="10">
    <location>
        <begin position="780"/>
        <end position="800"/>
    </location>
</feature>
<dbReference type="GO" id="GO:0016320">
    <property type="term" value="P:endoplasmic reticulum membrane fusion"/>
    <property type="evidence" value="ECO:0007669"/>
    <property type="project" value="TreeGrafter"/>
</dbReference>
<dbReference type="PROSITE" id="PS51715">
    <property type="entry name" value="G_GB1_RHD3"/>
    <property type="match status" value="1"/>
</dbReference>
<feature type="compositionally biased region" description="Basic and acidic residues" evidence="9">
    <location>
        <begin position="15"/>
        <end position="29"/>
    </location>
</feature>
<keyword evidence="5 8" id="KW-1133">Transmembrane helix</keyword>
<organism evidence="12 13">
    <name type="scientific">Zancudomyces culisetae</name>
    <name type="common">Gut fungus</name>
    <name type="synonym">Smittium culisetae</name>
    <dbReference type="NCBI Taxonomy" id="1213189"/>
    <lineage>
        <taxon>Eukaryota</taxon>
        <taxon>Fungi</taxon>
        <taxon>Fungi incertae sedis</taxon>
        <taxon>Zoopagomycota</taxon>
        <taxon>Kickxellomycotina</taxon>
        <taxon>Harpellomycetes</taxon>
        <taxon>Harpellales</taxon>
        <taxon>Legeriomycetaceae</taxon>
        <taxon>Zancudomyces</taxon>
    </lineage>
</organism>
<dbReference type="OrthoDB" id="1597724at2759"/>
<dbReference type="InterPro" id="IPR008803">
    <property type="entry name" value="RHD3/Sey1"/>
</dbReference>
<dbReference type="GO" id="GO:0005789">
    <property type="term" value="C:endoplasmic reticulum membrane"/>
    <property type="evidence" value="ECO:0007669"/>
    <property type="project" value="UniProtKB-SubCell"/>
</dbReference>
<comment type="caution">
    <text evidence="12">The sequence shown here is derived from an EMBL/GenBank/DDBJ whole genome shotgun (WGS) entry which is preliminary data.</text>
</comment>
<dbReference type="HAMAP" id="MF_03109">
    <property type="entry name" value="Sey1"/>
    <property type="match status" value="1"/>
</dbReference>
<evidence type="ECO:0000256" key="5">
    <source>
        <dbReference type="ARBA" id="ARBA00022989"/>
    </source>
</evidence>
<dbReference type="GO" id="GO:0005525">
    <property type="term" value="F:GTP binding"/>
    <property type="evidence" value="ECO:0007669"/>
    <property type="project" value="UniProtKB-UniRule"/>
</dbReference>
<evidence type="ECO:0000256" key="8">
    <source>
        <dbReference type="HAMAP-Rule" id="MF_03109"/>
    </source>
</evidence>
<evidence type="ECO:0000256" key="10">
    <source>
        <dbReference type="SAM" id="Phobius"/>
    </source>
</evidence>
<evidence type="ECO:0000256" key="7">
    <source>
        <dbReference type="ARBA" id="ARBA00023136"/>
    </source>
</evidence>
<name>A0A1R1PW83_ZANCU</name>
<evidence type="ECO:0000256" key="4">
    <source>
        <dbReference type="ARBA" id="ARBA00022824"/>
    </source>
</evidence>
<evidence type="ECO:0000259" key="11">
    <source>
        <dbReference type="PROSITE" id="PS51715"/>
    </source>
</evidence>
<dbReference type="CDD" id="cd01851">
    <property type="entry name" value="GBP"/>
    <property type="match status" value="1"/>
</dbReference>
<keyword evidence="1 8" id="KW-0812">Transmembrane</keyword>
<dbReference type="InterPro" id="IPR027417">
    <property type="entry name" value="P-loop_NTPase"/>
</dbReference>
<evidence type="ECO:0000256" key="3">
    <source>
        <dbReference type="ARBA" id="ARBA00022801"/>
    </source>
</evidence>
<feature type="topological domain" description="Lumenal" evidence="8">
    <location>
        <begin position="777"/>
        <end position="779"/>
    </location>
</feature>
<dbReference type="Gene3D" id="3.40.50.300">
    <property type="entry name" value="P-loop containing nucleotide triphosphate hydrolases"/>
    <property type="match status" value="1"/>
</dbReference>
<dbReference type="Proteomes" id="UP000188320">
    <property type="component" value="Unassembled WGS sequence"/>
</dbReference>
<feature type="transmembrane region" description="Helical" evidence="10">
    <location>
        <begin position="756"/>
        <end position="774"/>
    </location>
</feature>
<feature type="topological domain" description="Cytoplasmic" evidence="8">
    <location>
        <begin position="801"/>
        <end position="979"/>
    </location>
</feature>
<keyword evidence="7 8" id="KW-0472">Membrane</keyword>
<evidence type="ECO:0000256" key="9">
    <source>
        <dbReference type="SAM" id="MobiDB-lite"/>
    </source>
</evidence>
<evidence type="ECO:0000313" key="13">
    <source>
        <dbReference type="Proteomes" id="UP000188320"/>
    </source>
</evidence>
<accession>A0A1R1PW83</accession>
<dbReference type="InterPro" id="IPR030386">
    <property type="entry name" value="G_GB1_RHD3_dom"/>
</dbReference>
<dbReference type="Pfam" id="PF20428">
    <property type="entry name" value="Sey1_3HB"/>
    <property type="match status" value="1"/>
</dbReference>
<feature type="region of interest" description="Disordered" evidence="9">
    <location>
        <begin position="833"/>
        <end position="881"/>
    </location>
</feature>
<evidence type="ECO:0000256" key="2">
    <source>
        <dbReference type="ARBA" id="ARBA00022741"/>
    </source>
</evidence>
<dbReference type="EMBL" id="LSSK01000101">
    <property type="protein sequence ID" value="OMH85236.1"/>
    <property type="molecule type" value="Genomic_DNA"/>
</dbReference>
<gene>
    <name evidence="8" type="primary">SEY1</name>
    <name evidence="12" type="ORF">AX774_g1219</name>
</gene>
<dbReference type="FunFam" id="3.40.50.300:FF:000727">
    <property type="entry name" value="Protein SEY1 homolog"/>
    <property type="match status" value="1"/>
</dbReference>
<keyword evidence="4 8" id="KW-0256">Endoplasmic reticulum</keyword>
<evidence type="ECO:0000256" key="1">
    <source>
        <dbReference type="ARBA" id="ARBA00022692"/>
    </source>
</evidence>
<feature type="binding site" evidence="8">
    <location>
        <begin position="87"/>
        <end position="94"/>
    </location>
    <ligand>
        <name>GTP</name>
        <dbReference type="ChEBI" id="CHEBI:37565"/>
    </ligand>
</feature>
<keyword evidence="3 8" id="KW-0378">Hydrolase</keyword>
<feature type="domain" description="GB1/RHD3-type G" evidence="11">
    <location>
        <begin position="77"/>
        <end position="293"/>
    </location>
</feature>
<evidence type="ECO:0000313" key="12">
    <source>
        <dbReference type="EMBL" id="OMH85236.1"/>
    </source>
</evidence>
<feature type="compositionally biased region" description="Basic and acidic residues" evidence="9">
    <location>
        <begin position="906"/>
        <end position="915"/>
    </location>
</feature>
<dbReference type="AlphaFoldDB" id="A0A1R1PW83"/>
<evidence type="ECO:0000256" key="6">
    <source>
        <dbReference type="ARBA" id="ARBA00023134"/>
    </source>
</evidence>
<proteinExistence type="inferred from homology"/>
<feature type="region of interest" description="Disordered" evidence="9">
    <location>
        <begin position="896"/>
        <end position="915"/>
    </location>
</feature>
<sequence length="979" mass="109894">MIDGNDDSAVVPDSWTEKRPPVTEEHDLDSYSYEKGNSKPAKIAAKRGMLQLIDEEQCFSKDVSKYMKEQWHLFDAGFDYNLVAVFGSQSTGKSTLLNRLFQTSFKEMNESKRQQTTKGIWCDRGGEMPVLVFDVEGTDGRERGEDQDFERKSALFSLAIAEVVIVNMWENMVGLYNGANMGLLKTVFEVNLMLFGRNRGAKTLLYFVIRDHVSRTPLEVLGQTVTKDLHKIWSELNKPDELKDEQLDDYFDIQFTSLPHLLLQPERFDTEVRRLRLDFSDPSHDTYVFKDKYSRQVPADGFQHYAEGVWEKVVSNKDLDLPTQQELLAQYRCDEISAAALIPFRENVQGLSISIGGGNVVRDMGKKFEEIRTQTVSRFDEQASRYNKTVYEKKRQQLLATVHGELQTVFVGQTKNAISRAVTSFEETSAKRLEMNERGAAGGKGYSGEFCSVIKGEKTKAVEYVKSVVEAMMLKDAEWTYSNDIELLNKKLDFATARLRMIEMERIVNRAQKNAMVNYGPQVSEILADARADMWEQILMGLVDSTRNGELDLEIDVSGMDKLGLEYSTKVDGDAASANTDAAAVELQKLKRRLRQLCWEGLVKHLNEELGEQMLHMKLRNRFEDKFKYDAKGIPKVWSARDDIDGCFATAKAEALSLLPLYSSIDIGCLSTNFALKNTLGKQDYFYVAEETATGVDEALYEERLPVFQLRRFNLESSLVLLNSIQQRGVSKKFSRDADTMFLEAKRAVVMTKTQVPYWAVIMMILLGWNEAMVVLFNPLYLVVLALLGATVFVIHNLNLWGPAKMVAQNATASVSKMVHNIAVEAANATNPDSLDNKTLNASSSPRHFRDNQTHGGGFDGRSRTTVGSDRSSSPEAGGFGEAEMIGLKKLGLGGKSKTYHSHSTKNGDSEDDNHVASRIQTDTKDALDYDFEFLKAKGNDKFPLGGGKGIGKRKGGHSMEYDRVLSTTGGNDSDIESD</sequence>
<feature type="compositionally biased region" description="Polar residues" evidence="9">
    <location>
        <begin position="864"/>
        <end position="875"/>
    </location>
</feature>
<dbReference type="PANTHER" id="PTHR45923:SF2">
    <property type="entry name" value="PROTEIN SEY1"/>
    <property type="match status" value="1"/>
</dbReference>
<dbReference type="SUPFAM" id="SSF52540">
    <property type="entry name" value="P-loop containing nucleoside triphosphate hydrolases"/>
    <property type="match status" value="1"/>
</dbReference>
<keyword evidence="2 8" id="KW-0547">Nucleotide-binding</keyword>
<keyword evidence="6 8" id="KW-0342">GTP-binding</keyword>
<dbReference type="InterPro" id="IPR046758">
    <property type="entry name" value="Sey1/RHD3-like_3HB"/>
</dbReference>
<feature type="region of interest" description="Disordered" evidence="9">
    <location>
        <begin position="938"/>
        <end position="979"/>
    </location>
</feature>
<reference evidence="13" key="1">
    <citation type="submission" date="2017-01" db="EMBL/GenBank/DDBJ databases">
        <authorList>
            <person name="Wang Y."/>
            <person name="White M."/>
            <person name="Kvist S."/>
            <person name="Moncalvo J.-M."/>
        </authorList>
    </citation>
    <scope>NUCLEOTIDE SEQUENCE [LARGE SCALE GENOMIC DNA]</scope>
    <source>
        <strain evidence="13">COL-18-3</strain>
    </source>
</reference>
<keyword evidence="13" id="KW-1185">Reference proteome</keyword>
<comment type="similarity">
    <text evidence="8">Belongs to the TRAFAC class dynamin-like GTPase superfamily. GB1/RHD3 GTPase family. RHD3 subfamily.</text>
</comment>
<protein>
    <submittedName>
        <fullName evidence="12">Protein SEY1</fullName>
    </submittedName>
</protein>
<dbReference type="GO" id="GO:0003924">
    <property type="term" value="F:GTPase activity"/>
    <property type="evidence" value="ECO:0007669"/>
    <property type="project" value="UniProtKB-UniRule"/>
</dbReference>